<protein>
    <submittedName>
        <fullName evidence="1">Uncharacterized protein</fullName>
    </submittedName>
</protein>
<organism evidence="1 2">
    <name type="scientific">Fuscibacter oryzae</name>
    <dbReference type="NCBI Taxonomy" id="2803939"/>
    <lineage>
        <taxon>Bacteria</taxon>
        <taxon>Pseudomonadati</taxon>
        <taxon>Pseudomonadota</taxon>
        <taxon>Alphaproteobacteria</taxon>
        <taxon>Rhodobacterales</taxon>
        <taxon>Paracoccaceae</taxon>
        <taxon>Fuscibacter</taxon>
    </lineage>
</organism>
<keyword evidence="2" id="KW-1185">Reference proteome</keyword>
<name>A0A8J7MPM6_9RHOB</name>
<accession>A0A8J7MPM6</accession>
<gene>
    <name evidence="1" type="ORF">JI744_11850</name>
</gene>
<sequence>MINRKEAIRQIRINSSKLNVMMDLINVLAEDGDHRRLVLDAIDNAARVAGALLKQVHELED</sequence>
<evidence type="ECO:0000313" key="2">
    <source>
        <dbReference type="Proteomes" id="UP000619033"/>
    </source>
</evidence>
<dbReference type="RefSeq" id="WP_202661150.1">
    <property type="nucleotide sequence ID" value="NZ_JAESVP010000005.1"/>
</dbReference>
<evidence type="ECO:0000313" key="1">
    <source>
        <dbReference type="EMBL" id="MBL4928800.1"/>
    </source>
</evidence>
<reference evidence="1" key="1">
    <citation type="submission" date="2021-01" db="EMBL/GenBank/DDBJ databases">
        <title>Genome seq and assembly of Tabrizicola sp. KVB23.</title>
        <authorList>
            <person name="Chhetri G."/>
        </authorList>
    </citation>
    <scope>NUCLEOTIDE SEQUENCE</scope>
    <source>
        <strain evidence="1">KVB23</strain>
    </source>
</reference>
<dbReference type="AlphaFoldDB" id="A0A8J7MPM6"/>
<dbReference type="Proteomes" id="UP000619033">
    <property type="component" value="Unassembled WGS sequence"/>
</dbReference>
<proteinExistence type="predicted"/>
<comment type="caution">
    <text evidence="1">The sequence shown here is derived from an EMBL/GenBank/DDBJ whole genome shotgun (WGS) entry which is preliminary data.</text>
</comment>
<dbReference type="EMBL" id="JAESVP010000005">
    <property type="protein sequence ID" value="MBL4928800.1"/>
    <property type="molecule type" value="Genomic_DNA"/>
</dbReference>